<dbReference type="InterPro" id="IPR011051">
    <property type="entry name" value="RmlC_Cupin_sf"/>
</dbReference>
<sequence length="347" mass="38802">MSEGEGRVFLRGISSETYGLKELRRRQRAAPRVRRAGTVVDDATVAHSGDSDQSRTSWILGPGDDPFLTQTVQMHFVELFPGGSNRGHGHQNEAAFYILEGRGYEIHDGRRYDWEKDDLVIVHNDSVHRHFNADPSKRALALVMKAKSVWMYLGLIQQGHGGPAGDGERYGPPVDWSQLWTAGVGQRKKVVKPSDTRWETTRDGRVRVITSPERSDVRVFSVDVYEQQIPGGSRSGKQWHMADEALYVVSGRGYSLHWDVEAEIGERYMARVAKEPSRWEFGAGDLLYVPQNTIHQHFNADPKTPLVLLSGQNRLFKLLGYDAVVFLEDAPQFTGRSQAAGAATGDS</sequence>
<protein>
    <submittedName>
        <fullName evidence="2">Cupin domain-containing protein</fullName>
    </submittedName>
</protein>
<dbReference type="EMBL" id="VBAO01000016">
    <property type="protein sequence ID" value="TMI84782.1"/>
    <property type="molecule type" value="Genomic_DNA"/>
</dbReference>
<evidence type="ECO:0000313" key="3">
    <source>
        <dbReference type="Proteomes" id="UP000320048"/>
    </source>
</evidence>
<dbReference type="Pfam" id="PF07883">
    <property type="entry name" value="Cupin_2"/>
    <property type="match status" value="2"/>
</dbReference>
<gene>
    <name evidence="2" type="ORF">E6H04_00620</name>
</gene>
<dbReference type="AlphaFoldDB" id="A0A537JNC9"/>
<dbReference type="Proteomes" id="UP000320048">
    <property type="component" value="Unassembled WGS sequence"/>
</dbReference>
<organism evidence="2 3">
    <name type="scientific">Candidatus Segetimicrobium genomatis</name>
    <dbReference type="NCBI Taxonomy" id="2569760"/>
    <lineage>
        <taxon>Bacteria</taxon>
        <taxon>Bacillati</taxon>
        <taxon>Candidatus Sysuimicrobiota</taxon>
        <taxon>Candidatus Sysuimicrobiia</taxon>
        <taxon>Candidatus Sysuimicrobiales</taxon>
        <taxon>Candidatus Segetimicrobiaceae</taxon>
        <taxon>Candidatus Segetimicrobium</taxon>
    </lineage>
</organism>
<comment type="caution">
    <text evidence="2">The sequence shown here is derived from an EMBL/GenBank/DDBJ whole genome shotgun (WGS) entry which is preliminary data.</text>
</comment>
<dbReference type="InterPro" id="IPR013096">
    <property type="entry name" value="Cupin_2"/>
</dbReference>
<dbReference type="Gene3D" id="2.60.120.10">
    <property type="entry name" value="Jelly Rolls"/>
    <property type="match status" value="2"/>
</dbReference>
<accession>A0A537JNC9</accession>
<reference evidence="2 3" key="1">
    <citation type="journal article" date="2019" name="Nat. Microbiol.">
        <title>Mediterranean grassland soil C-N compound turnover is dependent on rainfall and depth, and is mediated by genomically divergent microorganisms.</title>
        <authorList>
            <person name="Diamond S."/>
            <person name="Andeer P.F."/>
            <person name="Li Z."/>
            <person name="Crits-Christoph A."/>
            <person name="Burstein D."/>
            <person name="Anantharaman K."/>
            <person name="Lane K.R."/>
            <person name="Thomas B.C."/>
            <person name="Pan C."/>
            <person name="Northen T.R."/>
            <person name="Banfield J.F."/>
        </authorList>
    </citation>
    <scope>NUCLEOTIDE SEQUENCE [LARGE SCALE GENOMIC DNA]</scope>
    <source>
        <strain evidence="2">NP_7</strain>
    </source>
</reference>
<feature type="domain" description="Cupin type-2" evidence="1">
    <location>
        <begin position="229"/>
        <end position="310"/>
    </location>
</feature>
<proteinExistence type="predicted"/>
<dbReference type="InterPro" id="IPR014710">
    <property type="entry name" value="RmlC-like_jellyroll"/>
</dbReference>
<dbReference type="SUPFAM" id="SSF51182">
    <property type="entry name" value="RmlC-like cupins"/>
    <property type="match status" value="1"/>
</dbReference>
<evidence type="ECO:0000259" key="1">
    <source>
        <dbReference type="Pfam" id="PF07883"/>
    </source>
</evidence>
<evidence type="ECO:0000313" key="2">
    <source>
        <dbReference type="EMBL" id="TMI84782.1"/>
    </source>
</evidence>
<feature type="domain" description="Cupin type-2" evidence="1">
    <location>
        <begin position="76"/>
        <end position="136"/>
    </location>
</feature>
<name>A0A537JNC9_9BACT</name>